<evidence type="ECO:0000256" key="3">
    <source>
        <dbReference type="ARBA" id="ARBA00022692"/>
    </source>
</evidence>
<evidence type="ECO:0000313" key="7">
    <source>
        <dbReference type="EMBL" id="SHG94462.1"/>
    </source>
</evidence>
<dbReference type="GO" id="GO:0055085">
    <property type="term" value="P:transmembrane transport"/>
    <property type="evidence" value="ECO:0007669"/>
    <property type="project" value="TreeGrafter"/>
</dbReference>
<evidence type="ECO:0000256" key="2">
    <source>
        <dbReference type="ARBA" id="ARBA00009773"/>
    </source>
</evidence>
<dbReference type="Pfam" id="PF01594">
    <property type="entry name" value="AI-2E_transport"/>
    <property type="match status" value="1"/>
</dbReference>
<evidence type="ECO:0000256" key="1">
    <source>
        <dbReference type="ARBA" id="ARBA00004141"/>
    </source>
</evidence>
<dbReference type="RefSeq" id="WP_067658477.1">
    <property type="nucleotide sequence ID" value="NZ_FQXG01000001.1"/>
</dbReference>
<evidence type="ECO:0000256" key="6">
    <source>
        <dbReference type="SAM" id="Phobius"/>
    </source>
</evidence>
<feature type="transmembrane region" description="Helical" evidence="6">
    <location>
        <begin position="40"/>
        <end position="59"/>
    </location>
</feature>
<dbReference type="InterPro" id="IPR002549">
    <property type="entry name" value="AI-2E-like"/>
</dbReference>
<name>A0A1M5NY80_9GAMM</name>
<keyword evidence="3 6" id="KW-0812">Transmembrane</keyword>
<feature type="transmembrane region" description="Helical" evidence="6">
    <location>
        <begin position="12"/>
        <end position="34"/>
    </location>
</feature>
<dbReference type="PANTHER" id="PTHR21716:SF64">
    <property type="entry name" value="AI-2 TRANSPORT PROTEIN TQSA"/>
    <property type="match status" value="1"/>
</dbReference>
<dbReference type="OrthoDB" id="9799225at2"/>
<feature type="transmembrane region" description="Helical" evidence="6">
    <location>
        <begin position="136"/>
        <end position="163"/>
    </location>
</feature>
<keyword evidence="4 6" id="KW-1133">Transmembrane helix</keyword>
<comment type="subcellular location">
    <subcellularLocation>
        <location evidence="1">Membrane</location>
        <topology evidence="1">Multi-pass membrane protein</topology>
    </subcellularLocation>
</comment>
<evidence type="ECO:0000313" key="8">
    <source>
        <dbReference type="Proteomes" id="UP000184268"/>
    </source>
</evidence>
<gene>
    <name evidence="7" type="ORF">SAMN02745129_1221</name>
</gene>
<proteinExistence type="inferred from homology"/>
<keyword evidence="8" id="KW-1185">Reference proteome</keyword>
<dbReference type="STRING" id="299255.SAMN02745129_1221"/>
<dbReference type="PANTHER" id="PTHR21716">
    <property type="entry name" value="TRANSMEMBRANE PROTEIN"/>
    <property type="match status" value="1"/>
</dbReference>
<reference evidence="7 8" key="1">
    <citation type="submission" date="2016-11" db="EMBL/GenBank/DDBJ databases">
        <authorList>
            <person name="Jaros S."/>
            <person name="Januszkiewicz K."/>
            <person name="Wedrychowicz H."/>
        </authorList>
    </citation>
    <scope>NUCLEOTIDE SEQUENCE [LARGE SCALE GENOMIC DNA]</scope>
    <source>
        <strain evidence="7 8">DSM 16917</strain>
    </source>
</reference>
<feature type="transmembrane region" description="Helical" evidence="6">
    <location>
        <begin position="66"/>
        <end position="87"/>
    </location>
</feature>
<dbReference type="AlphaFoldDB" id="A0A1M5NY80"/>
<feature type="transmembrane region" description="Helical" evidence="6">
    <location>
        <begin position="200"/>
        <end position="222"/>
    </location>
</feature>
<comment type="similarity">
    <text evidence="2">Belongs to the autoinducer-2 exporter (AI-2E) (TC 2.A.86) family.</text>
</comment>
<dbReference type="Proteomes" id="UP000184268">
    <property type="component" value="Unassembled WGS sequence"/>
</dbReference>
<feature type="transmembrane region" description="Helical" evidence="6">
    <location>
        <begin position="303"/>
        <end position="328"/>
    </location>
</feature>
<feature type="transmembrane region" description="Helical" evidence="6">
    <location>
        <begin position="228"/>
        <end position="257"/>
    </location>
</feature>
<organism evidence="7 8">
    <name type="scientific">Ferrimonas marina</name>
    <dbReference type="NCBI Taxonomy" id="299255"/>
    <lineage>
        <taxon>Bacteria</taxon>
        <taxon>Pseudomonadati</taxon>
        <taxon>Pseudomonadota</taxon>
        <taxon>Gammaproteobacteria</taxon>
        <taxon>Alteromonadales</taxon>
        <taxon>Ferrimonadaceae</taxon>
        <taxon>Ferrimonas</taxon>
    </lineage>
</organism>
<feature type="transmembrane region" description="Helical" evidence="6">
    <location>
        <begin position="264"/>
        <end position="283"/>
    </location>
</feature>
<dbReference type="GO" id="GO:0016020">
    <property type="term" value="C:membrane"/>
    <property type="evidence" value="ECO:0007669"/>
    <property type="project" value="UniProtKB-SubCell"/>
</dbReference>
<evidence type="ECO:0000256" key="5">
    <source>
        <dbReference type="ARBA" id="ARBA00023136"/>
    </source>
</evidence>
<keyword evidence="5 6" id="KW-0472">Membrane</keyword>
<sequence>MPSPLRFSIARVAQWSVFLAILVTALVVGKAFLIPLALALLLWVLLAAVRSAIDALFAPHWRPPRALVLLLAILALLTTHWILITILSSQAADISSALPRYQAALTERSGTLLDQYGLDGLPSLNHLLDSLDLAAILAWFGDAAGSLMSDLVLILLYLGFLLAEERRLAQKLSRLTHDPDKAHRLQQLAQEIALAVQRYLGIKTVVSLLTGLSCYLLLWALGLDFAPFWGVLIFALNYIPTVGSLFGVLLPTGLALVQFSQPGPVLLILLGLGGIQFVIGNLIEPAFTGKSLNMSPLGIMLSLSFWGLVWGLPGMFLSVPLMVITGLICAQFDGLRWFAVLLSEDGTLMGTQPQSSSASN</sequence>
<accession>A0A1M5NY80</accession>
<protein>
    <submittedName>
        <fullName evidence="7">Predicted PurR-regulated permease PerM</fullName>
    </submittedName>
</protein>
<evidence type="ECO:0000256" key="4">
    <source>
        <dbReference type="ARBA" id="ARBA00022989"/>
    </source>
</evidence>
<dbReference type="EMBL" id="FQXG01000001">
    <property type="protein sequence ID" value="SHG94462.1"/>
    <property type="molecule type" value="Genomic_DNA"/>
</dbReference>